<evidence type="ECO:0000313" key="1">
    <source>
        <dbReference type="EMBL" id="CAE6399129.1"/>
    </source>
</evidence>
<name>A0A8H2WS48_9AGAM</name>
<gene>
    <name evidence="1" type="ORF">RDB_LOCUS2450</name>
</gene>
<accession>A0A8H2WS48</accession>
<dbReference type="EMBL" id="CAJMWX010000067">
    <property type="protein sequence ID" value="CAE6399129.1"/>
    <property type="molecule type" value="Genomic_DNA"/>
</dbReference>
<organism evidence="1 2">
    <name type="scientific">Rhizoctonia solani</name>
    <dbReference type="NCBI Taxonomy" id="456999"/>
    <lineage>
        <taxon>Eukaryota</taxon>
        <taxon>Fungi</taxon>
        <taxon>Dikarya</taxon>
        <taxon>Basidiomycota</taxon>
        <taxon>Agaricomycotina</taxon>
        <taxon>Agaricomycetes</taxon>
        <taxon>Cantharellales</taxon>
        <taxon>Ceratobasidiaceae</taxon>
        <taxon>Rhizoctonia</taxon>
    </lineage>
</organism>
<feature type="non-terminal residue" evidence="1">
    <location>
        <position position="131"/>
    </location>
</feature>
<evidence type="ECO:0000313" key="2">
    <source>
        <dbReference type="Proteomes" id="UP000663888"/>
    </source>
</evidence>
<dbReference type="AlphaFoldDB" id="A0A8H2WS48"/>
<protein>
    <submittedName>
        <fullName evidence="1">Uncharacterized protein</fullName>
    </submittedName>
</protein>
<reference evidence="1" key="1">
    <citation type="submission" date="2021-01" db="EMBL/GenBank/DDBJ databases">
        <authorList>
            <person name="Kaushik A."/>
        </authorList>
    </citation>
    <scope>NUCLEOTIDE SEQUENCE</scope>
    <source>
        <strain evidence="1">AG4-R118</strain>
    </source>
</reference>
<dbReference type="Gene3D" id="1.10.600.10">
    <property type="entry name" value="Farnesyl Diphosphate Synthase"/>
    <property type="match status" value="1"/>
</dbReference>
<dbReference type="Proteomes" id="UP000663888">
    <property type="component" value="Unassembled WGS sequence"/>
</dbReference>
<dbReference type="SUPFAM" id="SSF48576">
    <property type="entry name" value="Terpenoid synthases"/>
    <property type="match status" value="1"/>
</dbReference>
<proteinExistence type="predicted"/>
<comment type="caution">
    <text evidence="1">The sequence shown here is derived from an EMBL/GenBank/DDBJ whole genome shotgun (WGS) entry which is preliminary data.</text>
</comment>
<sequence>MSVSMVSLPKLSSYITEAFDICAQTNPHHPEIAPASYAWLESYEIYTNEKCQKFINAKFDLAAALCFPRTDVSRLCIILDIMLWYFSFQGMVDSNAFNGPEEMRGAMDAIMQAVNDLGSSSPNLQQAAMIQ</sequence>
<dbReference type="InterPro" id="IPR008949">
    <property type="entry name" value="Isoprenoid_synthase_dom_sf"/>
</dbReference>